<evidence type="ECO:0000256" key="3">
    <source>
        <dbReference type="SAM" id="MobiDB-lite"/>
    </source>
</evidence>
<evidence type="ECO:0000256" key="2">
    <source>
        <dbReference type="ARBA" id="ARBA00022490"/>
    </source>
</evidence>
<feature type="region of interest" description="Disordered" evidence="3">
    <location>
        <begin position="46"/>
        <end position="89"/>
    </location>
</feature>
<dbReference type="AlphaFoldDB" id="A0A452U554"/>
<proteinExistence type="predicted"/>
<feature type="compositionally biased region" description="Polar residues" evidence="3">
    <location>
        <begin position="51"/>
        <end position="64"/>
    </location>
</feature>
<keyword evidence="2" id="KW-0963">Cytoplasm</keyword>
<dbReference type="Ensembl" id="ENSUMAT00000018767.1">
    <property type="protein sequence ID" value="ENSUMAP00000015853.1"/>
    <property type="gene ID" value="ENSUMAG00000011650.1"/>
</dbReference>
<dbReference type="InterPro" id="IPR013838">
    <property type="entry name" value="Beta-tubulin_BS"/>
</dbReference>
<feature type="compositionally biased region" description="Basic residues" evidence="3">
    <location>
        <begin position="68"/>
        <end position="89"/>
    </location>
</feature>
<evidence type="ECO:0000256" key="1">
    <source>
        <dbReference type="ARBA" id="ARBA00004496"/>
    </source>
</evidence>
<comment type="subcellular location">
    <subcellularLocation>
        <location evidence="1">Cytoplasm</location>
    </subcellularLocation>
</comment>
<dbReference type="PROSITE" id="PS00228">
    <property type="entry name" value="TUBULIN_B_AUTOREG"/>
    <property type="match status" value="1"/>
</dbReference>
<organism evidence="4">
    <name type="scientific">Ursus maritimus</name>
    <name type="common">Polar bear</name>
    <name type="synonym">Thalarctos maritimus</name>
    <dbReference type="NCBI Taxonomy" id="29073"/>
    <lineage>
        <taxon>Eukaryota</taxon>
        <taxon>Metazoa</taxon>
        <taxon>Chordata</taxon>
        <taxon>Craniata</taxon>
        <taxon>Vertebrata</taxon>
        <taxon>Euteleostomi</taxon>
        <taxon>Mammalia</taxon>
        <taxon>Eutheria</taxon>
        <taxon>Laurasiatheria</taxon>
        <taxon>Carnivora</taxon>
        <taxon>Caniformia</taxon>
        <taxon>Ursidae</taxon>
        <taxon>Ursus</taxon>
    </lineage>
</organism>
<protein>
    <submittedName>
        <fullName evidence="4">Uncharacterized protein</fullName>
    </submittedName>
</protein>
<dbReference type="GeneTree" id="ENSGT01150000289566"/>
<sequence>MREIVHLQASQCSNQIITKFWGALTIATATCSWTWSWAPGTVCARDPLGKSSGQTTSSYMSNSTRTPQPRRRASLRRRQRKSWPRAARQ</sequence>
<dbReference type="GO" id="GO:0005737">
    <property type="term" value="C:cytoplasm"/>
    <property type="evidence" value="ECO:0007669"/>
    <property type="project" value="UniProtKB-SubCell"/>
</dbReference>
<accession>A0A452U554</accession>
<evidence type="ECO:0000313" key="4">
    <source>
        <dbReference type="Ensembl" id="ENSUMAP00000015853"/>
    </source>
</evidence>
<name>A0A452U554_URSMA</name>
<dbReference type="InterPro" id="IPR036525">
    <property type="entry name" value="Tubulin/FtsZ_GTPase_sf"/>
</dbReference>
<dbReference type="SUPFAM" id="SSF52490">
    <property type="entry name" value="Tubulin nucleotide-binding domain-like"/>
    <property type="match status" value="1"/>
</dbReference>
<reference evidence="4" key="1">
    <citation type="submission" date="2019-03" db="UniProtKB">
        <authorList>
            <consortium name="Ensembl"/>
        </authorList>
    </citation>
    <scope>IDENTIFICATION</scope>
</reference>